<proteinExistence type="predicted"/>
<name>L9L1I1_TUPCH</name>
<evidence type="ECO:0000256" key="1">
    <source>
        <dbReference type="SAM" id="MobiDB-lite"/>
    </source>
</evidence>
<reference evidence="3" key="1">
    <citation type="submission" date="2012-07" db="EMBL/GenBank/DDBJ databases">
        <title>Genome of the Chinese tree shrew, a rising model animal genetically related to primates.</title>
        <authorList>
            <person name="Zhang G."/>
            <person name="Fan Y."/>
            <person name="Yao Y."/>
            <person name="Huang Z."/>
        </authorList>
    </citation>
    <scope>NUCLEOTIDE SEQUENCE [LARGE SCALE GENOMIC DNA]</scope>
</reference>
<keyword evidence="3" id="KW-1185">Reference proteome</keyword>
<dbReference type="Proteomes" id="UP000011518">
    <property type="component" value="Unassembled WGS sequence"/>
</dbReference>
<dbReference type="EMBL" id="KB320557">
    <property type="protein sequence ID" value="ELW68911.1"/>
    <property type="molecule type" value="Genomic_DNA"/>
</dbReference>
<feature type="region of interest" description="Disordered" evidence="1">
    <location>
        <begin position="18"/>
        <end position="82"/>
    </location>
</feature>
<gene>
    <name evidence="2" type="ORF">TREES_T100005089</name>
</gene>
<feature type="compositionally biased region" description="Polar residues" evidence="1">
    <location>
        <begin position="69"/>
        <end position="79"/>
    </location>
</feature>
<feature type="region of interest" description="Disordered" evidence="1">
    <location>
        <begin position="96"/>
        <end position="117"/>
    </location>
</feature>
<reference evidence="3" key="2">
    <citation type="journal article" date="2013" name="Nat. Commun.">
        <title>Genome of the Chinese tree shrew.</title>
        <authorList>
            <person name="Fan Y."/>
            <person name="Huang Z.Y."/>
            <person name="Cao C.C."/>
            <person name="Chen C.S."/>
            <person name="Chen Y.X."/>
            <person name="Fan D.D."/>
            <person name="He J."/>
            <person name="Hou H.L."/>
            <person name="Hu L."/>
            <person name="Hu X.T."/>
            <person name="Jiang X.T."/>
            <person name="Lai R."/>
            <person name="Lang Y.S."/>
            <person name="Liang B."/>
            <person name="Liao S.G."/>
            <person name="Mu D."/>
            <person name="Ma Y.Y."/>
            <person name="Niu Y.Y."/>
            <person name="Sun X.Q."/>
            <person name="Xia J.Q."/>
            <person name="Xiao J."/>
            <person name="Xiong Z.Q."/>
            <person name="Xu L."/>
            <person name="Yang L."/>
            <person name="Zhang Y."/>
            <person name="Zhao W."/>
            <person name="Zhao X.D."/>
            <person name="Zheng Y.T."/>
            <person name="Zhou J.M."/>
            <person name="Zhu Y.B."/>
            <person name="Zhang G.J."/>
            <person name="Wang J."/>
            <person name="Yao Y.G."/>
        </authorList>
    </citation>
    <scope>NUCLEOTIDE SEQUENCE [LARGE SCALE GENOMIC DNA]</scope>
</reference>
<evidence type="ECO:0000313" key="2">
    <source>
        <dbReference type="EMBL" id="ELW68911.1"/>
    </source>
</evidence>
<dbReference type="AlphaFoldDB" id="L9L1I1"/>
<accession>L9L1I1</accession>
<dbReference type="InParanoid" id="L9L1I1"/>
<organism evidence="2 3">
    <name type="scientific">Tupaia chinensis</name>
    <name type="common">Chinese tree shrew</name>
    <name type="synonym">Tupaia belangeri chinensis</name>
    <dbReference type="NCBI Taxonomy" id="246437"/>
    <lineage>
        <taxon>Eukaryota</taxon>
        <taxon>Metazoa</taxon>
        <taxon>Chordata</taxon>
        <taxon>Craniata</taxon>
        <taxon>Vertebrata</taxon>
        <taxon>Euteleostomi</taxon>
        <taxon>Mammalia</taxon>
        <taxon>Eutheria</taxon>
        <taxon>Euarchontoglires</taxon>
        <taxon>Scandentia</taxon>
        <taxon>Tupaiidae</taxon>
        <taxon>Tupaia</taxon>
    </lineage>
</organism>
<protein>
    <submittedName>
        <fullName evidence="2">Uncharacterized protein</fullName>
    </submittedName>
</protein>
<sequence length="143" mass="14928">MTVSLVPGPKCCSTVTLEPGPKNSCPVFAQPWGPQRKPRPSRPRVLMTQRPLLTARDQGGGPQLGGSPFPSQSGLLTQHSEPRPLAKVLLSTIGAQQEGAAKNSSPSSLSLPKAEGTASSYPFLDFSLDLPPAELAGQSLDTA</sequence>
<evidence type="ECO:0000313" key="3">
    <source>
        <dbReference type="Proteomes" id="UP000011518"/>
    </source>
</evidence>